<feature type="coiled-coil region" evidence="13">
    <location>
        <begin position="1730"/>
        <end position="1757"/>
    </location>
</feature>
<feature type="compositionally biased region" description="Low complexity" evidence="14">
    <location>
        <begin position="1299"/>
        <end position="1309"/>
    </location>
</feature>
<dbReference type="FunFam" id="3.10.20.90:FF:000012">
    <property type="entry name" value="Serine/threonine-protein kinase WNK1 isoform 2"/>
    <property type="match status" value="1"/>
</dbReference>
<dbReference type="SUPFAM" id="SSF56112">
    <property type="entry name" value="Protein kinase-like (PK-like)"/>
    <property type="match status" value="1"/>
</dbReference>
<keyword evidence="7" id="KW-0808">Transferase</keyword>
<feature type="region of interest" description="Disordered" evidence="14">
    <location>
        <begin position="1239"/>
        <end position="1309"/>
    </location>
</feature>
<evidence type="ECO:0000256" key="13">
    <source>
        <dbReference type="SAM" id="Coils"/>
    </source>
</evidence>
<evidence type="ECO:0000313" key="17">
    <source>
        <dbReference type="Proteomes" id="UP000542358"/>
    </source>
</evidence>
<feature type="compositionally biased region" description="Basic and acidic residues" evidence="14">
    <location>
        <begin position="1815"/>
        <end position="1825"/>
    </location>
</feature>
<protein>
    <recommendedName>
        <fullName evidence="3">non-specific serine/threonine protein kinase</fullName>
        <ecNumber evidence="3">2.7.11.1</ecNumber>
    </recommendedName>
</protein>
<feature type="non-terminal residue" evidence="16">
    <location>
        <position position="2016"/>
    </location>
</feature>
<evidence type="ECO:0000256" key="7">
    <source>
        <dbReference type="ARBA" id="ARBA00022679"/>
    </source>
</evidence>
<evidence type="ECO:0000256" key="12">
    <source>
        <dbReference type="ARBA" id="ARBA00048679"/>
    </source>
</evidence>
<feature type="compositionally biased region" description="Pro residues" evidence="14">
    <location>
        <begin position="800"/>
        <end position="818"/>
    </location>
</feature>
<keyword evidence="4" id="KW-0963">Cytoplasm</keyword>
<dbReference type="EC" id="2.7.11.1" evidence="3"/>
<keyword evidence="8" id="KW-0547">Nucleotide-binding</keyword>
<dbReference type="SMART" id="SM00220">
    <property type="entry name" value="S_TKc"/>
    <property type="match status" value="1"/>
</dbReference>
<dbReference type="PANTHER" id="PTHR13902">
    <property type="entry name" value="SERINE/THREONINE-PROTEIN KINASE WNK WITH NO LYSINE -RELATED"/>
    <property type="match status" value="1"/>
</dbReference>
<feature type="region of interest" description="Disordered" evidence="14">
    <location>
        <begin position="782"/>
        <end position="818"/>
    </location>
</feature>
<proteinExistence type="predicted"/>
<keyword evidence="10" id="KW-0067">ATP-binding</keyword>
<feature type="region of interest" description="Disordered" evidence="14">
    <location>
        <begin position="1681"/>
        <end position="1702"/>
    </location>
</feature>
<gene>
    <name evidence="16" type="primary">Wnk2</name>
    <name evidence="16" type="ORF">OREARF_R13637</name>
</gene>
<feature type="compositionally biased region" description="Basic residues" evidence="14">
    <location>
        <begin position="1020"/>
        <end position="1030"/>
    </location>
</feature>
<evidence type="ECO:0000313" key="16">
    <source>
        <dbReference type="EMBL" id="NWW14024.1"/>
    </source>
</evidence>
<keyword evidence="9 16" id="KW-0418">Kinase</keyword>
<dbReference type="InterPro" id="IPR008271">
    <property type="entry name" value="Ser/Thr_kinase_AS"/>
</dbReference>
<evidence type="ECO:0000256" key="1">
    <source>
        <dbReference type="ARBA" id="ARBA00001946"/>
    </source>
</evidence>
<comment type="subcellular location">
    <subcellularLocation>
        <location evidence="2">Cytoplasm</location>
    </subcellularLocation>
</comment>
<dbReference type="PROSITE" id="PS00108">
    <property type="entry name" value="PROTEIN_KINASE_ST"/>
    <property type="match status" value="1"/>
</dbReference>
<comment type="caution">
    <text evidence="16">The sequence shown here is derived from an EMBL/GenBank/DDBJ whole genome shotgun (WGS) entry which is preliminary data.</text>
</comment>
<dbReference type="GO" id="GO:0004674">
    <property type="term" value="F:protein serine/threonine kinase activity"/>
    <property type="evidence" value="ECO:0007669"/>
    <property type="project" value="UniProtKB-KW"/>
</dbReference>
<evidence type="ECO:0000256" key="4">
    <source>
        <dbReference type="ARBA" id="ARBA00022490"/>
    </source>
</evidence>
<dbReference type="InterPro" id="IPR011009">
    <property type="entry name" value="Kinase-like_dom_sf"/>
</dbReference>
<feature type="region of interest" description="Disordered" evidence="14">
    <location>
        <begin position="951"/>
        <end position="976"/>
    </location>
</feature>
<evidence type="ECO:0000256" key="3">
    <source>
        <dbReference type="ARBA" id="ARBA00012513"/>
    </source>
</evidence>
<evidence type="ECO:0000256" key="8">
    <source>
        <dbReference type="ARBA" id="ARBA00022741"/>
    </source>
</evidence>
<feature type="compositionally biased region" description="Polar residues" evidence="14">
    <location>
        <begin position="1401"/>
        <end position="1411"/>
    </location>
</feature>
<sequence>ASGSAAGAEEQKEPGKDAERREAQDAAKDQGKAKKEEPEEEADMKAVATSPDGRFLKFDIELGRGSFKTVYKGLDTETWVEVAWCELQDRKLTKVERQRFKEEAEMLKGLQHPNIVRFYDFWESCAKGKRCIVLVTELMTSGTLKTYLKRFKVMKPKVLRSWCRQILKGLLFLHTRTPPIIHRDLKCDNIFITGPTGSVKIGDLGLATLKRASFAKSVIGTPEFMAPEMYEEHYDESVDVYAFGMCMLEMATSEYPYSECQNAAQIYRKVTCGIKPASFEKVTDPEIKEIIGECICKNKEERYEIKDLLSHAFFAEDTGVRVELAEEDHGRKSSIALRLWVEDPKKLKGKPKDNGAIEFTFDLEKETPDDVAQEMIDSGFFHENDLKIVAKSIRDRVALILWRRERIWPRMQSEERRDSECLEKLKAPQAQQVQVTYLSHTGHHILSEPEEPEADQHPFQQNLPTSVTSVASDSTFDSGQGSTVYSDSQSSQQSVIYSSLPDAVPPAIQRVYSPPLSEGQAVPHSLPQLGHYQQPSAPVLPAVPPAPPVVPQHYQEPAMPFPVVPTTVTSLPLGQPPPPVLAGQQQQQPISQPAALQQVLGSQPVCPMPPAPHLLPQFPSQGSPVAAGSTPLKPLQISTVPQLPPVAPAQIPQFPVIPAITPLAGLDSLPPNLSDIPAANVPPIPAPSQYFAPAVILPSLPMNPALPMAPNSPALPMQAVNLPHTTVASLVLPCQPIVPNMPAATIPLLAVAPPGVPTLPPHAAVPPLPQQPVFQSAFQQMLPSDAPSPHHAQSSQPASQPQPPPAPPPALQPSVIHPPEPALAAAGAAHQSLFFHMLLSFLLPLPTSPVPLEKYTMYLKGESLVVLQPMPGHSQFALEAGAQVPVLPVQPSMVVSPPLQLQPELVPPCVAPEGVPQVHGSLATAAPPVPIDPGLPLQPSALLQLQPDLSQPLGQQLPAPCSAASAGAETSQEEQAIPDKLQALSQSCESYMSPDVASGKEMSDSFEGATGSGKQEGKSSKKHKKSTRARSRQEKSNRPKLTILNASTTCWRVCNTGDKMVECQLETHNHKMVTFKFDLDGDAPEEIATYMVENEFILQSEKETFIEQMKDIIDKAEDMLSEDTEGERSSDQGTSPQQDADRLEMSEEKRQSQMKTPVYQQNVLHTGKRWFIICPVVENPSTDAPEFSPPVPPSAQQAEGPGISRLYRKCLLQSCCVVSLLSSPHSAAHLLFMLPLDPEQSDDQPVSSAVTEAPGVGAGQQLPLHTGVSDSPLGATPSLAPAPAAAAPASPAPQVPHLPEGAFGGQPFPAAAGPEALALAGSQLQSPTQVPLAASQQLPLAQGGAAMAGPGAGVSLLQQQNPPGTAESDGEGPPRVDFVDNTIKSLDEKLRNLLYQEYVPTSSASAGTPDTSVPPEQGDSEFTLPPFPEEQAPALALDGRQPGYSILDTGQEVKAAAEALFDKSEVPGVVAHPSEARGGSASGTGNQNQEWLCARVLATFAKLSCFLQAAPTSSSTAPQMETSQRSEEAERTASPAHTESVTRRATADGVMSNFHRDGSPGSGSYGKQAEAQESGTPAKTIGRFSVISTQDELTLAAPHCLRFSAPPDVYLDELPSSPDMKAAVRRVQTASSVDVLCDQASSDSADEPFPRPPAAAAAAQLSPPSSSTATDLIKKAAAFLQRSGKGGSPGPESPNGQGAKIPTINITSFHSQSSYMSSDNDSEFEDADMKKELQNLREKHMKEIAELQTQQKNEIEALYIRLGKPLPPNLGFLHSAPPSGRRRRTSKNKLKAGKLLNPLVQQLRSGTSSTSNLSDSKDSPHKETSKSQPGSPEAAAVPPAAAPAFGKAVQTQQPCSVKASLSSDICSGLGPDGADANASSGQGWTVFHQTSERVTYKSSSKPRTRFLSGPVSLSIWSTLKRLCLGKDHSSRSSTNSLVTCPEPLPQSTLQVQANNSNNKKGTFTDDLHKLVDQWTSKTVGAAQTKPSLNQLKQNQKRQDMEPKANPMQTQNETCGV</sequence>
<feature type="compositionally biased region" description="Basic residues" evidence="14">
    <location>
        <begin position="1780"/>
        <end position="1792"/>
    </location>
</feature>
<dbReference type="Gene3D" id="1.10.510.10">
    <property type="entry name" value="Transferase(Phosphotransferase) domain 1"/>
    <property type="match status" value="1"/>
</dbReference>
<feature type="compositionally biased region" description="Low complexity" evidence="14">
    <location>
        <begin position="1805"/>
        <end position="1814"/>
    </location>
</feature>
<feature type="region of interest" description="Disordered" evidence="14">
    <location>
        <begin position="1"/>
        <end position="48"/>
    </location>
</feature>
<feature type="domain" description="Protein kinase" evidence="15">
    <location>
        <begin position="56"/>
        <end position="314"/>
    </location>
</feature>
<evidence type="ECO:0000256" key="5">
    <source>
        <dbReference type="ARBA" id="ARBA00022527"/>
    </source>
</evidence>
<feature type="region of interest" description="Disordered" evidence="14">
    <location>
        <begin position="1978"/>
        <end position="2016"/>
    </location>
</feature>
<feature type="compositionally biased region" description="Low complexity" evidence="14">
    <location>
        <begin position="480"/>
        <end position="489"/>
    </location>
</feature>
<dbReference type="InterPro" id="IPR056865">
    <property type="entry name" value="CCTL2_WNK"/>
</dbReference>
<evidence type="ECO:0000256" key="10">
    <source>
        <dbReference type="ARBA" id="ARBA00022840"/>
    </source>
</evidence>
<evidence type="ECO:0000256" key="2">
    <source>
        <dbReference type="ARBA" id="ARBA00004496"/>
    </source>
</evidence>
<dbReference type="InterPro" id="IPR000719">
    <property type="entry name" value="Prot_kinase_dom"/>
</dbReference>
<dbReference type="InterPro" id="IPR050588">
    <property type="entry name" value="WNK_Ser-Thr_kinase"/>
</dbReference>
<feature type="compositionally biased region" description="Basic and acidic residues" evidence="14">
    <location>
        <begin position="1139"/>
        <end position="1151"/>
    </location>
</feature>
<dbReference type="CDD" id="cd14032">
    <property type="entry name" value="STKc_WNK2_like"/>
    <property type="match status" value="1"/>
</dbReference>
<feature type="compositionally biased region" description="Polar residues" evidence="14">
    <location>
        <begin position="1984"/>
        <end position="1993"/>
    </location>
</feature>
<evidence type="ECO:0000256" key="14">
    <source>
        <dbReference type="SAM" id="MobiDB-lite"/>
    </source>
</evidence>
<feature type="non-terminal residue" evidence="16">
    <location>
        <position position="1"/>
    </location>
</feature>
<feature type="compositionally biased region" description="Low complexity" evidence="14">
    <location>
        <begin position="787"/>
        <end position="799"/>
    </location>
</feature>
<comment type="catalytic activity">
    <reaction evidence="11">
        <text>L-threonyl-[protein] + ATP = O-phospho-L-threonyl-[protein] + ADP + H(+)</text>
        <dbReference type="Rhea" id="RHEA:46608"/>
        <dbReference type="Rhea" id="RHEA-COMP:11060"/>
        <dbReference type="Rhea" id="RHEA-COMP:11605"/>
        <dbReference type="ChEBI" id="CHEBI:15378"/>
        <dbReference type="ChEBI" id="CHEBI:30013"/>
        <dbReference type="ChEBI" id="CHEBI:30616"/>
        <dbReference type="ChEBI" id="CHEBI:61977"/>
        <dbReference type="ChEBI" id="CHEBI:456216"/>
        <dbReference type="EC" id="2.7.11.1"/>
    </reaction>
</comment>
<organism evidence="16 17">
    <name type="scientific">Oreocharis arfaki</name>
    <name type="common">tit berrypecker</name>
    <dbReference type="NCBI Taxonomy" id="979223"/>
    <lineage>
        <taxon>Eukaryota</taxon>
        <taxon>Metazoa</taxon>
        <taxon>Chordata</taxon>
        <taxon>Craniata</taxon>
        <taxon>Vertebrata</taxon>
        <taxon>Euteleostomi</taxon>
        <taxon>Archelosauria</taxon>
        <taxon>Archosauria</taxon>
        <taxon>Dinosauria</taxon>
        <taxon>Saurischia</taxon>
        <taxon>Theropoda</taxon>
        <taxon>Coelurosauria</taxon>
        <taxon>Aves</taxon>
        <taxon>Neognathae</taxon>
        <taxon>Neoaves</taxon>
        <taxon>Telluraves</taxon>
        <taxon>Australaves</taxon>
        <taxon>Passeriformes</taxon>
        <taxon>Passeroidea</taxon>
        <taxon>Paramythiidae</taxon>
        <taxon>Oreocharis</taxon>
    </lineage>
</organism>
<feature type="region of interest" description="Disordered" evidence="14">
    <location>
        <begin position="1120"/>
        <end position="1157"/>
    </location>
</feature>
<keyword evidence="5" id="KW-0723">Serine/threonine-protein kinase</keyword>
<feature type="compositionally biased region" description="Polar residues" evidence="14">
    <location>
        <begin position="469"/>
        <end position="479"/>
    </location>
</feature>
<comment type="catalytic activity">
    <reaction evidence="12">
        <text>L-seryl-[protein] + ATP = O-phospho-L-seryl-[protein] + ADP + H(+)</text>
        <dbReference type="Rhea" id="RHEA:17989"/>
        <dbReference type="Rhea" id="RHEA-COMP:9863"/>
        <dbReference type="Rhea" id="RHEA-COMP:11604"/>
        <dbReference type="ChEBI" id="CHEBI:15378"/>
        <dbReference type="ChEBI" id="CHEBI:29999"/>
        <dbReference type="ChEBI" id="CHEBI:30616"/>
        <dbReference type="ChEBI" id="CHEBI:83421"/>
        <dbReference type="ChEBI" id="CHEBI:456216"/>
        <dbReference type="EC" id="2.7.11.1"/>
    </reaction>
</comment>
<feature type="compositionally biased region" description="Low complexity" evidence="14">
    <location>
        <begin position="1832"/>
        <end position="1844"/>
    </location>
</feature>
<dbReference type="FunFam" id="3.30.200.20:FF:000494">
    <property type="entry name" value="serine/threonine-protein kinase WNK2 isoform X2"/>
    <property type="match status" value="1"/>
</dbReference>
<dbReference type="Gene3D" id="3.10.20.90">
    <property type="entry name" value="Phosphatidylinositol 3-kinase Catalytic Subunit, Chain A, domain 1"/>
    <property type="match status" value="2"/>
</dbReference>
<keyword evidence="6" id="KW-0597">Phosphoprotein</keyword>
<feature type="region of interest" description="Disordered" evidence="14">
    <location>
        <begin position="1401"/>
        <end position="1427"/>
    </location>
</feature>
<feature type="region of interest" description="Disordered" evidence="14">
    <location>
        <begin position="1351"/>
        <end position="1377"/>
    </location>
</feature>
<dbReference type="FunFam" id="3.10.20.90:FF:000007">
    <property type="entry name" value="Serine/threonine-protein kinase WNK1 isoform 1"/>
    <property type="match status" value="1"/>
</dbReference>
<keyword evidence="17" id="KW-1185">Reference proteome</keyword>
<keyword evidence="13" id="KW-0175">Coiled coil</keyword>
<evidence type="ECO:0000256" key="6">
    <source>
        <dbReference type="ARBA" id="ARBA00022553"/>
    </source>
</evidence>
<feature type="compositionally biased region" description="Basic and acidic residues" evidence="14">
    <location>
        <begin position="9"/>
        <end position="37"/>
    </location>
</feature>
<dbReference type="FunFam" id="1.10.510.10:FF:000006">
    <property type="entry name" value="Serine/threonine-protein kinase WNK1 isoform 2"/>
    <property type="match status" value="1"/>
</dbReference>
<accession>A0A7K6KPU5</accession>
<feature type="compositionally biased region" description="Polar residues" evidence="14">
    <location>
        <begin position="2006"/>
        <end position="2016"/>
    </location>
</feature>
<feature type="compositionally biased region" description="Polar residues" evidence="14">
    <location>
        <begin position="1511"/>
        <end position="1523"/>
    </location>
</feature>
<feature type="region of interest" description="Disordered" evidence="14">
    <location>
        <begin position="1767"/>
        <end position="1845"/>
    </location>
</feature>
<reference evidence="16 17" key="1">
    <citation type="submission" date="2019-09" db="EMBL/GenBank/DDBJ databases">
        <title>Bird 10,000 Genomes (B10K) Project - Family phase.</title>
        <authorList>
            <person name="Zhang G."/>
        </authorList>
    </citation>
    <scope>NUCLEOTIDE SEQUENCE [LARGE SCALE GENOMIC DNA]</scope>
    <source>
        <strain evidence="16">B10K-DU-029-42</strain>
        <tissue evidence="16">Muscle</tissue>
    </source>
</reference>
<dbReference type="Pfam" id="PF00069">
    <property type="entry name" value="Pkinase"/>
    <property type="match status" value="1"/>
</dbReference>
<evidence type="ECO:0000256" key="11">
    <source>
        <dbReference type="ARBA" id="ARBA00047899"/>
    </source>
</evidence>
<dbReference type="Pfam" id="PF12202">
    <property type="entry name" value="OSR1_C"/>
    <property type="match status" value="1"/>
</dbReference>
<dbReference type="GO" id="GO:0005737">
    <property type="term" value="C:cytoplasm"/>
    <property type="evidence" value="ECO:0007669"/>
    <property type="project" value="UniProtKB-SubCell"/>
</dbReference>
<feature type="region of interest" description="Disordered" evidence="14">
    <location>
        <begin position="1637"/>
        <end position="1668"/>
    </location>
</feature>
<dbReference type="Proteomes" id="UP000542358">
    <property type="component" value="Unassembled WGS sequence"/>
</dbReference>
<dbReference type="Pfam" id="PF24889">
    <property type="entry name" value="CCTL2_WNK"/>
    <property type="match status" value="1"/>
</dbReference>
<dbReference type="GO" id="GO:0005524">
    <property type="term" value="F:ATP binding"/>
    <property type="evidence" value="ECO:0007669"/>
    <property type="project" value="UniProtKB-KW"/>
</dbReference>
<feature type="region of interest" description="Disordered" evidence="14">
    <location>
        <begin position="991"/>
        <end position="1040"/>
    </location>
</feature>
<feature type="region of interest" description="Disordered" evidence="14">
    <location>
        <begin position="469"/>
        <end position="489"/>
    </location>
</feature>
<evidence type="ECO:0000256" key="9">
    <source>
        <dbReference type="ARBA" id="ARBA00022777"/>
    </source>
</evidence>
<evidence type="ECO:0000259" key="15">
    <source>
        <dbReference type="PROSITE" id="PS50011"/>
    </source>
</evidence>
<dbReference type="InterPro" id="IPR024678">
    <property type="entry name" value="Kinase_OSR1/WNK_CCT"/>
</dbReference>
<dbReference type="EMBL" id="VZRR01013891">
    <property type="protein sequence ID" value="NWW14024.1"/>
    <property type="molecule type" value="Genomic_DNA"/>
</dbReference>
<dbReference type="PROSITE" id="PS50011">
    <property type="entry name" value="PROTEIN_KINASE_DOM"/>
    <property type="match status" value="1"/>
</dbReference>
<dbReference type="Gene3D" id="3.30.200.20">
    <property type="entry name" value="Phosphorylase Kinase, domain 1"/>
    <property type="match status" value="1"/>
</dbReference>
<feature type="compositionally biased region" description="Low complexity" evidence="14">
    <location>
        <begin position="1271"/>
        <end position="1289"/>
    </location>
</feature>
<feature type="compositionally biased region" description="Low complexity" evidence="14">
    <location>
        <begin position="1654"/>
        <end position="1668"/>
    </location>
</feature>
<comment type="cofactor">
    <cofactor evidence="1">
        <name>Mg(2+)</name>
        <dbReference type="ChEBI" id="CHEBI:18420"/>
    </cofactor>
</comment>
<feature type="region of interest" description="Disordered" evidence="14">
    <location>
        <begin position="1511"/>
        <end position="1580"/>
    </location>
</feature>
<name>A0A7K6KPU5_9PASE</name>